<organism evidence="1 2">
    <name type="scientific">Leuconostoc carnosum</name>
    <dbReference type="NCBI Taxonomy" id="1252"/>
    <lineage>
        <taxon>Bacteria</taxon>
        <taxon>Bacillati</taxon>
        <taxon>Bacillota</taxon>
        <taxon>Bacilli</taxon>
        <taxon>Lactobacillales</taxon>
        <taxon>Lactobacillaceae</taxon>
        <taxon>Leuconostoc</taxon>
    </lineage>
</organism>
<proteinExistence type="predicted"/>
<name>A0AAE6M2X0_LEUCA</name>
<dbReference type="EMBL" id="CP042374">
    <property type="protein sequence ID" value="QEA32659.1"/>
    <property type="molecule type" value="Genomic_DNA"/>
</dbReference>
<dbReference type="RefSeq" id="WP_041773155.1">
    <property type="nucleotide sequence ID" value="NZ_BPKR01000001.1"/>
</dbReference>
<evidence type="ECO:0000313" key="2">
    <source>
        <dbReference type="Proteomes" id="UP000321332"/>
    </source>
</evidence>
<evidence type="ECO:0000313" key="1">
    <source>
        <dbReference type="EMBL" id="QEA32659.1"/>
    </source>
</evidence>
<reference evidence="1 2" key="1">
    <citation type="submission" date="2019-06" db="EMBL/GenBank/DDBJ databases">
        <title>Genome analyses of bacteria isolated from kimchi.</title>
        <authorList>
            <person name="Lee S."/>
            <person name="Ahn S."/>
            <person name="Roh S."/>
        </authorList>
    </citation>
    <scope>NUCLEOTIDE SEQUENCE [LARGE SCALE GENOMIC DNA]</scope>
    <source>
        <strain evidence="1 2">CBA3620</strain>
    </source>
</reference>
<dbReference type="GeneID" id="61186131"/>
<gene>
    <name evidence="1" type="ORF">FGL89_00160</name>
</gene>
<dbReference type="AlphaFoldDB" id="A0AAE6M2X0"/>
<accession>A0AAE6M2X0</accession>
<dbReference type="Proteomes" id="UP000321332">
    <property type="component" value="Chromosome"/>
</dbReference>
<protein>
    <submittedName>
        <fullName evidence="1">Uncharacterized protein</fullName>
    </submittedName>
</protein>
<sequence>MKLNNFEELTQYMSPDSLIYWQKETEILAISQINYAPDHSNILLVPGHYAMSLSQLTTRLREMSNNTQLFSETCQPIFGFHLDLTHDKPYIILK</sequence>